<dbReference type="InterPro" id="IPR004827">
    <property type="entry name" value="bZIP"/>
</dbReference>
<dbReference type="PROSITE" id="PS50088">
    <property type="entry name" value="ANK_REPEAT"/>
    <property type="match status" value="3"/>
</dbReference>
<feature type="repeat" description="ANK" evidence="3">
    <location>
        <begin position="205"/>
        <end position="237"/>
    </location>
</feature>
<gene>
    <name evidence="6" type="ORF">FHL15_009474</name>
</gene>
<proteinExistence type="predicted"/>
<accession>A0A553HNM4</accession>
<dbReference type="Pfam" id="PF12796">
    <property type="entry name" value="Ank_2"/>
    <property type="match status" value="2"/>
</dbReference>
<dbReference type="AlphaFoldDB" id="A0A553HNM4"/>
<dbReference type="Gene3D" id="1.25.40.20">
    <property type="entry name" value="Ankyrin repeat-containing domain"/>
    <property type="match status" value="2"/>
</dbReference>
<evidence type="ECO:0000259" key="5">
    <source>
        <dbReference type="PROSITE" id="PS00036"/>
    </source>
</evidence>
<feature type="region of interest" description="Disordered" evidence="4">
    <location>
        <begin position="95"/>
        <end position="121"/>
    </location>
</feature>
<dbReference type="PANTHER" id="PTHR24198:SF165">
    <property type="entry name" value="ANKYRIN REPEAT-CONTAINING PROTEIN-RELATED"/>
    <property type="match status" value="1"/>
</dbReference>
<dbReference type="STRING" id="2512241.A0A553HNM4"/>
<feature type="domain" description="BZIP" evidence="5">
    <location>
        <begin position="14"/>
        <end position="29"/>
    </location>
</feature>
<dbReference type="PROSITE" id="PS00036">
    <property type="entry name" value="BZIP_BASIC"/>
    <property type="match status" value="1"/>
</dbReference>
<dbReference type="EMBL" id="VFLP01000065">
    <property type="protein sequence ID" value="TRX89565.1"/>
    <property type="molecule type" value="Genomic_DNA"/>
</dbReference>
<evidence type="ECO:0000256" key="2">
    <source>
        <dbReference type="ARBA" id="ARBA00023043"/>
    </source>
</evidence>
<dbReference type="Proteomes" id="UP000319160">
    <property type="component" value="Unassembled WGS sequence"/>
</dbReference>
<dbReference type="SUPFAM" id="SSF48403">
    <property type="entry name" value="Ankyrin repeat"/>
    <property type="match status" value="1"/>
</dbReference>
<protein>
    <recommendedName>
        <fullName evidence="5">BZIP domain-containing protein</fullName>
    </recommendedName>
</protein>
<dbReference type="InterPro" id="IPR046347">
    <property type="entry name" value="bZIP_sf"/>
</dbReference>
<feature type="region of interest" description="Disordered" evidence="4">
    <location>
        <begin position="1"/>
        <end position="78"/>
    </location>
</feature>
<evidence type="ECO:0000313" key="6">
    <source>
        <dbReference type="EMBL" id="TRX89565.1"/>
    </source>
</evidence>
<dbReference type="PROSITE" id="PS50297">
    <property type="entry name" value="ANK_REP_REGION"/>
    <property type="match status" value="3"/>
</dbReference>
<evidence type="ECO:0000256" key="1">
    <source>
        <dbReference type="ARBA" id="ARBA00022737"/>
    </source>
</evidence>
<evidence type="ECO:0000313" key="7">
    <source>
        <dbReference type="Proteomes" id="UP000319160"/>
    </source>
</evidence>
<evidence type="ECO:0000256" key="3">
    <source>
        <dbReference type="PROSITE-ProRule" id="PRU00023"/>
    </source>
</evidence>
<dbReference type="GO" id="GO:0003700">
    <property type="term" value="F:DNA-binding transcription factor activity"/>
    <property type="evidence" value="ECO:0007669"/>
    <property type="project" value="InterPro"/>
</dbReference>
<sequence length="318" mass="34378">MTSADIDPQEALERRRAQNRVAQRRFRQKKAQPEPELALWPEIQASSARDGSLHAPRGEPATPSPYSAPPRSAILPSADNASGFFGGLISSVDSCDMGQERSSSSDQDTGHSHFKTLGPATDSYSPTASTILLSTRSPENAATAGSISAKQNISTSVRELTSSDARSSNNGWRNPLHIAARGGHNQVVQILLRSGKVSCDEEDSDDLTALMHAVIAGHTEAVQSLLLHGASITGGNCMSDKRRPSALHWAIQYRREDILRLLLTHCLGNKSLIDCFDNVGRTSLHLASELDYVAGVVVLLEFGADPRMNTLTPHRYAY</sequence>
<feature type="repeat" description="ANK" evidence="3">
    <location>
        <begin position="171"/>
        <end position="195"/>
    </location>
</feature>
<name>A0A553HNM4_9PEZI</name>
<dbReference type="PANTHER" id="PTHR24198">
    <property type="entry name" value="ANKYRIN REPEAT AND PROTEIN KINASE DOMAIN-CONTAINING PROTEIN"/>
    <property type="match status" value="1"/>
</dbReference>
<keyword evidence="2 3" id="KW-0040">ANK repeat</keyword>
<organism evidence="6 7">
    <name type="scientific">Xylaria flabelliformis</name>
    <dbReference type="NCBI Taxonomy" id="2512241"/>
    <lineage>
        <taxon>Eukaryota</taxon>
        <taxon>Fungi</taxon>
        <taxon>Dikarya</taxon>
        <taxon>Ascomycota</taxon>
        <taxon>Pezizomycotina</taxon>
        <taxon>Sordariomycetes</taxon>
        <taxon>Xylariomycetidae</taxon>
        <taxon>Xylariales</taxon>
        <taxon>Xylariaceae</taxon>
        <taxon>Xylaria</taxon>
    </lineage>
</organism>
<evidence type="ECO:0000256" key="4">
    <source>
        <dbReference type="SAM" id="MobiDB-lite"/>
    </source>
</evidence>
<dbReference type="SMART" id="SM00248">
    <property type="entry name" value="ANK"/>
    <property type="match status" value="4"/>
</dbReference>
<dbReference type="InterPro" id="IPR036770">
    <property type="entry name" value="Ankyrin_rpt-contain_sf"/>
</dbReference>
<reference evidence="7" key="1">
    <citation type="submission" date="2019-06" db="EMBL/GenBank/DDBJ databases">
        <title>Draft genome sequence of the griseofulvin-producing fungus Xylaria cubensis strain G536.</title>
        <authorList>
            <person name="Mead M.E."/>
            <person name="Raja H.A."/>
            <person name="Steenwyk J.L."/>
            <person name="Knowles S.L."/>
            <person name="Oberlies N.H."/>
            <person name="Rokas A."/>
        </authorList>
    </citation>
    <scope>NUCLEOTIDE SEQUENCE [LARGE SCALE GENOMIC DNA]</scope>
    <source>
        <strain evidence="7">G536</strain>
    </source>
</reference>
<keyword evidence="1" id="KW-0677">Repeat</keyword>
<keyword evidence="7" id="KW-1185">Reference proteome</keyword>
<comment type="caution">
    <text evidence="6">The sequence shown here is derived from an EMBL/GenBank/DDBJ whole genome shotgun (WGS) entry which is preliminary data.</text>
</comment>
<dbReference type="OrthoDB" id="20872at2759"/>
<dbReference type="CDD" id="cd14688">
    <property type="entry name" value="bZIP_YAP"/>
    <property type="match status" value="1"/>
</dbReference>
<dbReference type="InterPro" id="IPR002110">
    <property type="entry name" value="Ankyrin_rpt"/>
</dbReference>
<dbReference type="SUPFAM" id="SSF57959">
    <property type="entry name" value="Leucine zipper domain"/>
    <property type="match status" value="1"/>
</dbReference>
<feature type="repeat" description="ANK" evidence="3">
    <location>
        <begin position="279"/>
        <end position="311"/>
    </location>
</feature>